<keyword evidence="3" id="KW-1185">Reference proteome</keyword>
<feature type="region of interest" description="Disordered" evidence="1">
    <location>
        <begin position="63"/>
        <end position="113"/>
    </location>
</feature>
<proteinExistence type="predicted"/>
<evidence type="ECO:0000313" key="2">
    <source>
        <dbReference type="EMBL" id="PSR97788.1"/>
    </source>
</evidence>
<dbReference type="EMBL" id="KZ678388">
    <property type="protein sequence ID" value="PSR97788.1"/>
    <property type="molecule type" value="Genomic_DNA"/>
</dbReference>
<reference evidence="2 3" key="1">
    <citation type="journal article" date="2018" name="Mycol. Prog.">
        <title>Coniella lustricola, a new species from submerged detritus.</title>
        <authorList>
            <person name="Raudabaugh D.B."/>
            <person name="Iturriaga T."/>
            <person name="Carver A."/>
            <person name="Mondo S."/>
            <person name="Pangilinan J."/>
            <person name="Lipzen A."/>
            <person name="He G."/>
            <person name="Amirebrahimi M."/>
            <person name="Grigoriev I.V."/>
            <person name="Miller A.N."/>
        </authorList>
    </citation>
    <scope>NUCLEOTIDE SEQUENCE [LARGE SCALE GENOMIC DNA]</scope>
    <source>
        <strain evidence="2 3">B22-T-1</strain>
    </source>
</reference>
<gene>
    <name evidence="2" type="ORF">BD289DRAFT_74597</name>
</gene>
<evidence type="ECO:0000313" key="3">
    <source>
        <dbReference type="Proteomes" id="UP000241462"/>
    </source>
</evidence>
<accession>A0A2T3AHL7</accession>
<dbReference type="InParanoid" id="A0A2T3AHL7"/>
<evidence type="ECO:0000256" key="1">
    <source>
        <dbReference type="SAM" id="MobiDB-lite"/>
    </source>
</evidence>
<feature type="compositionally biased region" description="Low complexity" evidence="1">
    <location>
        <begin position="84"/>
        <end position="95"/>
    </location>
</feature>
<dbReference type="Proteomes" id="UP000241462">
    <property type="component" value="Unassembled WGS sequence"/>
</dbReference>
<sequence>MRGAAVGGLRRCGGSLGGAAGAGECAVAESEGHRRLALRLHLSGIKTEASDFRQDSISIPLQQQHRHTGWWRTSSNAQHKSDKQSASQPASKPASRIAQAGLTAADSSRRRKQSSATADLFSARTEQWTAGSFCISWPSRLDCQGQRTEERKWITDVCKPGIMQEKSKHKVWPGSAAEQFSW</sequence>
<organism evidence="2 3">
    <name type="scientific">Coniella lustricola</name>
    <dbReference type="NCBI Taxonomy" id="2025994"/>
    <lineage>
        <taxon>Eukaryota</taxon>
        <taxon>Fungi</taxon>
        <taxon>Dikarya</taxon>
        <taxon>Ascomycota</taxon>
        <taxon>Pezizomycotina</taxon>
        <taxon>Sordariomycetes</taxon>
        <taxon>Sordariomycetidae</taxon>
        <taxon>Diaporthales</taxon>
        <taxon>Schizoparmaceae</taxon>
        <taxon>Coniella</taxon>
    </lineage>
</organism>
<dbReference type="AlphaFoldDB" id="A0A2T3AHL7"/>
<name>A0A2T3AHL7_9PEZI</name>
<protein>
    <submittedName>
        <fullName evidence="2">Uncharacterized protein</fullName>
    </submittedName>
</protein>